<dbReference type="EMBL" id="CAGS01000044">
    <property type="protein sequence ID" value="CCF82613.1"/>
    <property type="molecule type" value="Genomic_DNA"/>
</dbReference>
<evidence type="ECO:0000313" key="6">
    <source>
        <dbReference type="EMBL" id="CCF82613.1"/>
    </source>
</evidence>
<accession>I4ED51</accession>
<name>I4ED51_9BACT</name>
<dbReference type="Pfam" id="PF00293">
    <property type="entry name" value="NUDIX"/>
    <property type="match status" value="1"/>
</dbReference>
<dbReference type="PROSITE" id="PS51462">
    <property type="entry name" value="NUDIX"/>
    <property type="match status" value="1"/>
</dbReference>
<dbReference type="InterPro" id="IPR020476">
    <property type="entry name" value="Nudix_hydrolase"/>
</dbReference>
<gene>
    <name evidence="6" type="ORF">NITHO_1380009</name>
</gene>
<evidence type="ECO:0000313" key="7">
    <source>
        <dbReference type="Proteomes" id="UP000004221"/>
    </source>
</evidence>
<keyword evidence="7" id="KW-1185">Reference proteome</keyword>
<keyword evidence="2 4" id="KW-0378">Hydrolase</keyword>
<comment type="cofactor">
    <cofactor evidence="1">
        <name>Mg(2+)</name>
        <dbReference type="ChEBI" id="CHEBI:18420"/>
    </cofactor>
</comment>
<comment type="caution">
    <text evidence="6">The sequence shown here is derived from an EMBL/GenBank/DDBJ whole genome shotgun (WGS) entry which is preliminary data.</text>
</comment>
<comment type="similarity">
    <text evidence="4">Belongs to the Nudix hydrolase family.</text>
</comment>
<sequence length="170" mass="18659">MSFNFVETVRFCPQCGVPVSEREVGGRPRPHCIDCQLTFFADPKVAAGVLVVQDGKVILQRRAIDPGRGRWSFPSGYVERGERVEDAAAREVFEETGIQVRLTHLLGVYSQRDNLVVLTVYVGEPVGGTLTTCEENDAVAFFAPGELPELAFPHDERIIAAWRAGSGTPL</sequence>
<dbReference type="AlphaFoldDB" id="I4ED51"/>
<dbReference type="InterPro" id="IPR020084">
    <property type="entry name" value="NUDIX_hydrolase_CS"/>
</dbReference>
<dbReference type="InterPro" id="IPR015797">
    <property type="entry name" value="NUDIX_hydrolase-like_dom_sf"/>
</dbReference>
<protein>
    <recommendedName>
        <fullName evidence="5">Nudix hydrolase domain-containing protein</fullName>
    </recommendedName>
</protein>
<dbReference type="PROSITE" id="PS00893">
    <property type="entry name" value="NUDIX_BOX"/>
    <property type="match status" value="1"/>
</dbReference>
<dbReference type="GO" id="GO:0016787">
    <property type="term" value="F:hydrolase activity"/>
    <property type="evidence" value="ECO:0007669"/>
    <property type="project" value="UniProtKB-KW"/>
</dbReference>
<feature type="domain" description="Nudix hydrolase" evidence="5">
    <location>
        <begin position="42"/>
        <end position="164"/>
    </location>
</feature>
<dbReference type="PANTHER" id="PTHR43222">
    <property type="entry name" value="NUDIX HYDROLASE 23"/>
    <property type="match status" value="1"/>
</dbReference>
<dbReference type="PANTHER" id="PTHR43222:SF2">
    <property type="entry name" value="NUDIX HYDROLASE 23, CHLOROPLASTIC"/>
    <property type="match status" value="1"/>
</dbReference>
<dbReference type="OrthoDB" id="9800077at2"/>
<dbReference type="Proteomes" id="UP000004221">
    <property type="component" value="Unassembled WGS sequence"/>
</dbReference>
<evidence type="ECO:0000256" key="2">
    <source>
        <dbReference type="ARBA" id="ARBA00022801"/>
    </source>
</evidence>
<dbReference type="InterPro" id="IPR000086">
    <property type="entry name" value="NUDIX_hydrolase_dom"/>
</dbReference>
<evidence type="ECO:0000259" key="5">
    <source>
        <dbReference type="PROSITE" id="PS51462"/>
    </source>
</evidence>
<evidence type="ECO:0000256" key="1">
    <source>
        <dbReference type="ARBA" id="ARBA00001946"/>
    </source>
</evidence>
<dbReference type="SUPFAM" id="SSF55811">
    <property type="entry name" value="Nudix"/>
    <property type="match status" value="1"/>
</dbReference>
<organism evidence="6 7">
    <name type="scientific">Nitrolancea hollandica Lb</name>
    <dbReference type="NCBI Taxonomy" id="1129897"/>
    <lineage>
        <taxon>Bacteria</taxon>
        <taxon>Pseudomonadati</taxon>
        <taxon>Thermomicrobiota</taxon>
        <taxon>Thermomicrobia</taxon>
        <taxon>Sphaerobacterales</taxon>
        <taxon>Sphaerobacterineae</taxon>
        <taxon>Sphaerobacteraceae</taxon>
        <taxon>Nitrolancea</taxon>
    </lineage>
</organism>
<proteinExistence type="inferred from homology"/>
<dbReference type="PRINTS" id="PR00502">
    <property type="entry name" value="NUDIXFAMILY"/>
</dbReference>
<keyword evidence="3" id="KW-0460">Magnesium</keyword>
<dbReference type="Gene3D" id="3.90.79.10">
    <property type="entry name" value="Nucleoside Triphosphate Pyrophosphohydrolase"/>
    <property type="match status" value="1"/>
</dbReference>
<evidence type="ECO:0000256" key="4">
    <source>
        <dbReference type="RuleBase" id="RU003476"/>
    </source>
</evidence>
<dbReference type="RefSeq" id="WP_008474817.1">
    <property type="nucleotide sequence ID" value="NZ_CAGS01000044.1"/>
</dbReference>
<reference evidence="6 7" key="1">
    <citation type="journal article" date="2012" name="ISME J.">
        <title>Nitrification expanded: discovery, physiology and genomics of a nitrite-oxidizing bacterium from the phylum Chloroflexi.</title>
        <authorList>
            <person name="Sorokin D.Y."/>
            <person name="Lucker S."/>
            <person name="Vejmelkova D."/>
            <person name="Kostrikina N.A."/>
            <person name="Kleerebezem R."/>
            <person name="Rijpstra W.I."/>
            <person name="Damste J.S."/>
            <person name="Le Paslier D."/>
            <person name="Muyzer G."/>
            <person name="Wagner M."/>
            <person name="van Loosdrecht M.C."/>
            <person name="Daims H."/>
        </authorList>
    </citation>
    <scope>NUCLEOTIDE SEQUENCE [LARGE SCALE GENOMIC DNA]</scope>
    <source>
        <strain evidence="7">none</strain>
    </source>
</reference>
<evidence type="ECO:0000256" key="3">
    <source>
        <dbReference type="ARBA" id="ARBA00022842"/>
    </source>
</evidence>